<feature type="transmembrane region" description="Helical" evidence="6">
    <location>
        <begin position="544"/>
        <end position="562"/>
    </location>
</feature>
<keyword evidence="9" id="KW-1185">Reference proteome</keyword>
<evidence type="ECO:0000256" key="4">
    <source>
        <dbReference type="ARBA" id="ARBA00022989"/>
    </source>
</evidence>
<feature type="transmembrane region" description="Helical" evidence="6">
    <location>
        <begin position="314"/>
        <end position="336"/>
    </location>
</feature>
<feature type="transmembrane region" description="Helical" evidence="6">
    <location>
        <begin position="136"/>
        <end position="159"/>
    </location>
</feature>
<sequence length="1183" mass="133144">MGPDVPLLNDYKQEFFLKRFPQTLLGGPRFKLGYCAPPYIYVNQIILFLTPWLWGGVGTLLCQLGVMKDFCTAALSGGLMFVTALALQMTNLYAKQKTVTVERMQIQNTLTDEDEFEFSSCVGSETVKFIIPGKKYIINTVFHSLLAGVLCGLGTWYLLPNRITLLYSNIGGTVVIFVFGWVTICIGEYSLIINTATETATFQALDTYEITALMRPFYIFVFIAVDLAHRFAVNAPILEQTNQILHILFLFLPFLWAMGILPPLDALFLWGMEQLLEFGLGGSPMSSNTKLLVMFLISAGTAIASYFIPSPLGVILFMTGFGFILSLNLSEIGFAFKHTMISHLASSKSKTAHRGLRIQFGWRELIFYVTVLAFALTEASLLHQFAGSSSFSQGRPQAIASYILILLLVIMWILREIQRVYLFGVFRNPFYPKDVRTVAVFMEKQRRLMKVGVVRRILLTLVSPFAMIAFLSLDHSLQNLHSVSVSIGFTRMFRMVWQNTENALLDMVVVSAAQMLVFNPDLWWNRSLDTGIKLLLVGLLRDRLFQFLSKLHFAIAILLTSWTEKKQRRRSSAALIALNVAFFPVLLALVAVSALLSSPLLPLFTLPVFLVGFPRPLRSWPGPVGGTACVCSDTVYYRQLVPGLAAALQSALAAGGLGLSLPGSHYLCRFQDRLMWILVLEKGFTYCGVNIKGLELQETSCHAAEAHRVDEIFEMAFEHQEHTRILSPNPHFGHILTPCTVVPVRLYSDARNVLSGIIDSHENLKHLKDDFVKVLVWMLIQYCYKKSKTWESPGSANKNKQGLFPEEQHSGAVKGSRVLREEDSFSVDTVEDWTDDSDIFDFEPSSRTRDRKESGQLGLAPKVHLSIPGSVETESQDFLQEMSPEDKLNRAVVLGLPAVDKGKQPEVLPRVEFSCSYSELLSIPEEWRTAPVPSSKVSEMRQRFPEEWYHFVLSQLDFFHLKEKPSSLLTDLMEDKALKDLYIHGVLSCCFGLFGLDNAVPAPRHVFRAYTGGIPWSAGLDWLTGKPELFQLALKAFRYTFKLMLDKASLGPVENFKELVNYLEGYESDWYIGLVSDLEWQQAVLQEKPYLFSLGHDPSMGIYTGRVLTLQELLVQVGKLNAEAVRGQWANLSWELLYATNDDEERYSIQAHPALLRNLTVQAADPPLGYPVYSSQLLQLPLF</sequence>
<dbReference type="Proteomes" id="UP000694409">
    <property type="component" value="Unassembled WGS sequence"/>
</dbReference>
<feature type="transmembrane region" description="Helical" evidence="6">
    <location>
        <begin position="574"/>
        <end position="596"/>
    </location>
</feature>
<dbReference type="AlphaFoldDB" id="A0A8C9MQE7"/>
<organism evidence="8 9">
    <name type="scientific">Serinus canaria</name>
    <name type="common">Island canary</name>
    <name type="synonym">Fringilla canaria</name>
    <dbReference type="NCBI Taxonomy" id="9135"/>
    <lineage>
        <taxon>Eukaryota</taxon>
        <taxon>Metazoa</taxon>
        <taxon>Chordata</taxon>
        <taxon>Craniata</taxon>
        <taxon>Vertebrata</taxon>
        <taxon>Euteleostomi</taxon>
        <taxon>Archelosauria</taxon>
        <taxon>Archosauria</taxon>
        <taxon>Dinosauria</taxon>
        <taxon>Saurischia</taxon>
        <taxon>Theropoda</taxon>
        <taxon>Coelurosauria</taxon>
        <taxon>Aves</taxon>
        <taxon>Neognathae</taxon>
        <taxon>Neoaves</taxon>
        <taxon>Telluraves</taxon>
        <taxon>Australaves</taxon>
        <taxon>Passeriformes</taxon>
        <taxon>Passeroidea</taxon>
        <taxon>Fringillidae</taxon>
        <taxon>Carduelinae</taxon>
        <taxon>Serinus</taxon>
    </lineage>
</organism>
<dbReference type="OrthoDB" id="5979286at2759"/>
<feature type="transmembrane region" description="Helical" evidence="6">
    <location>
        <begin position="398"/>
        <end position="414"/>
    </location>
</feature>
<dbReference type="GeneTree" id="ENSGT00940000156899"/>
<feature type="transmembrane region" description="Helical" evidence="6">
    <location>
        <begin position="291"/>
        <end position="308"/>
    </location>
</feature>
<evidence type="ECO:0000313" key="9">
    <source>
        <dbReference type="Proteomes" id="UP000694409"/>
    </source>
</evidence>
<dbReference type="GeneID" id="103826339"/>
<keyword evidence="5 6" id="KW-0472">Membrane</keyword>
<feature type="transmembrane region" description="Helical" evidence="6">
    <location>
        <begin position="212"/>
        <end position="232"/>
    </location>
</feature>
<evidence type="ECO:0000256" key="6">
    <source>
        <dbReference type="RuleBase" id="RU367089"/>
    </source>
</evidence>
<feature type="transmembrane region" description="Helical" evidence="6">
    <location>
        <begin position="39"/>
        <end position="61"/>
    </location>
</feature>
<comment type="similarity">
    <text evidence="2 6">Belongs to the pecanex family.</text>
</comment>
<dbReference type="GO" id="GO:0016020">
    <property type="term" value="C:membrane"/>
    <property type="evidence" value="ECO:0007669"/>
    <property type="project" value="UniProtKB-SubCell"/>
</dbReference>
<accession>A0A8C9MQE7</accession>
<evidence type="ECO:0000313" key="8">
    <source>
        <dbReference type="Ensembl" id="ENSSCAP00000006746.1"/>
    </source>
</evidence>
<feature type="transmembrane region" description="Helical" evidence="6">
    <location>
        <begin position="73"/>
        <end position="94"/>
    </location>
</feature>
<dbReference type="Pfam" id="PF05041">
    <property type="entry name" value="Pecanex_C"/>
    <property type="match status" value="1"/>
</dbReference>
<feature type="transmembrane region" description="Helical" evidence="6">
    <location>
        <begin position="365"/>
        <end position="386"/>
    </location>
</feature>
<feature type="transmembrane region" description="Helical" evidence="6">
    <location>
        <begin position="165"/>
        <end position="191"/>
    </location>
</feature>
<comment type="subcellular location">
    <subcellularLocation>
        <location evidence="1 6">Membrane</location>
        <topology evidence="1 6">Multi-pass membrane protein</topology>
    </subcellularLocation>
</comment>
<keyword evidence="3 6" id="KW-0812">Transmembrane</keyword>
<reference evidence="8" key="2">
    <citation type="submission" date="2025-09" db="UniProtKB">
        <authorList>
            <consortium name="Ensembl"/>
        </authorList>
    </citation>
    <scope>IDENTIFICATION</scope>
</reference>
<feature type="transmembrane region" description="Helical" evidence="6">
    <location>
        <begin position="453"/>
        <end position="473"/>
    </location>
</feature>
<gene>
    <name evidence="8" type="primary">PCNX4</name>
</gene>
<evidence type="ECO:0000256" key="3">
    <source>
        <dbReference type="ARBA" id="ARBA00022692"/>
    </source>
</evidence>
<evidence type="ECO:0000259" key="7">
    <source>
        <dbReference type="Pfam" id="PF05041"/>
    </source>
</evidence>
<evidence type="ECO:0000256" key="1">
    <source>
        <dbReference type="ARBA" id="ARBA00004141"/>
    </source>
</evidence>
<reference evidence="8" key="1">
    <citation type="submission" date="2025-08" db="UniProtKB">
        <authorList>
            <consortium name="Ensembl"/>
        </authorList>
    </citation>
    <scope>IDENTIFICATION</scope>
</reference>
<feature type="transmembrane region" description="Helical" evidence="6">
    <location>
        <begin position="244"/>
        <end position="270"/>
    </location>
</feature>
<dbReference type="PANTHER" id="PTHR12372">
    <property type="entry name" value="PECANEX"/>
    <property type="match status" value="1"/>
</dbReference>
<dbReference type="PANTHER" id="PTHR12372:SF6">
    <property type="entry name" value="PECANEX-LIKE PROTEIN 4"/>
    <property type="match status" value="1"/>
</dbReference>
<dbReference type="CTD" id="64430"/>
<dbReference type="KEGG" id="scan:103826339"/>
<feature type="domain" description="Pecanex C-terminal" evidence="7">
    <location>
        <begin position="1022"/>
        <end position="1177"/>
    </location>
</feature>
<evidence type="ECO:0000256" key="5">
    <source>
        <dbReference type="ARBA" id="ARBA00023136"/>
    </source>
</evidence>
<dbReference type="Ensembl" id="ENSSCAT00000007691.1">
    <property type="protein sequence ID" value="ENSSCAP00000006746.1"/>
    <property type="gene ID" value="ENSSCAG00000005247.1"/>
</dbReference>
<keyword evidence="4 6" id="KW-1133">Transmembrane helix</keyword>
<protein>
    <recommendedName>
        <fullName evidence="6">Pecanex-like protein</fullName>
    </recommendedName>
</protein>
<evidence type="ECO:0000256" key="2">
    <source>
        <dbReference type="ARBA" id="ARBA00010170"/>
    </source>
</evidence>
<dbReference type="InterPro" id="IPR007735">
    <property type="entry name" value="Pecanex_C"/>
</dbReference>
<dbReference type="OMA" id="FVFGWIT"/>
<dbReference type="InterPro" id="IPR039797">
    <property type="entry name" value="Pecanex"/>
</dbReference>
<name>A0A8C9MQE7_SERCA</name>
<proteinExistence type="inferred from homology"/>